<keyword evidence="5" id="KW-0175">Coiled coil</keyword>
<sequence length="281" mass="31575">MLIELVNSTSHRHLDRQHKHDITAIPSSSTPYNCSSRRNSQRIAMATKNGSAYAAPASDTSFRKDWDLDEYAAKAKARESEEKEERKARYEAKLAGKKYYKPSTGNESLTSARSRTTNLASLVGTTQLVGAGNAVGKRGRGAGIYCDACDLTFKDNLQWVDHVNSQQHLQAIGQTGFVKKASAADVHERIEAIWQQMQDDKRAATTSLHDRMEIQKVEDEKEREAKRLKRKAAEEKRRVEMEKEKAIKTEYGEDVRIEGEHDEDDMMAMMGFAGGFGSTKK</sequence>
<organism evidence="8 9">
    <name type="scientific">Pseudomassariella vexata</name>
    <dbReference type="NCBI Taxonomy" id="1141098"/>
    <lineage>
        <taxon>Eukaryota</taxon>
        <taxon>Fungi</taxon>
        <taxon>Dikarya</taxon>
        <taxon>Ascomycota</taxon>
        <taxon>Pezizomycotina</taxon>
        <taxon>Sordariomycetes</taxon>
        <taxon>Xylariomycetidae</taxon>
        <taxon>Amphisphaeriales</taxon>
        <taxon>Pseudomassariaceae</taxon>
        <taxon>Pseudomassariella</taxon>
    </lineage>
</organism>
<dbReference type="Pfam" id="PF12171">
    <property type="entry name" value="zf-C2H2_jaz"/>
    <property type="match status" value="1"/>
</dbReference>
<evidence type="ECO:0000256" key="3">
    <source>
        <dbReference type="ARBA" id="ARBA00022833"/>
    </source>
</evidence>
<dbReference type="GO" id="GO:0000398">
    <property type="term" value="P:mRNA splicing, via spliceosome"/>
    <property type="evidence" value="ECO:0007669"/>
    <property type="project" value="InterPro"/>
</dbReference>
<keyword evidence="2" id="KW-0863">Zinc-finger</keyword>
<dbReference type="GO" id="GO:0008270">
    <property type="term" value="F:zinc ion binding"/>
    <property type="evidence" value="ECO:0007669"/>
    <property type="project" value="UniProtKB-KW"/>
</dbReference>
<dbReference type="AlphaFoldDB" id="A0A1Y2DFP9"/>
<protein>
    <recommendedName>
        <fullName evidence="7">U1-type domain-containing protein</fullName>
    </recommendedName>
</protein>
<evidence type="ECO:0000256" key="5">
    <source>
        <dbReference type="SAM" id="Coils"/>
    </source>
</evidence>
<feature type="domain" description="U1-type" evidence="7">
    <location>
        <begin position="141"/>
        <end position="175"/>
    </location>
</feature>
<dbReference type="OrthoDB" id="30343at2759"/>
<dbReference type="RefSeq" id="XP_040711084.1">
    <property type="nucleotide sequence ID" value="XM_040861181.1"/>
</dbReference>
<dbReference type="InterPro" id="IPR003604">
    <property type="entry name" value="Matrin/U1-like-C_Znf_C2H2"/>
</dbReference>
<evidence type="ECO:0000256" key="4">
    <source>
        <dbReference type="ARBA" id="ARBA00023242"/>
    </source>
</evidence>
<dbReference type="InterPro" id="IPR040107">
    <property type="entry name" value="Snu23"/>
</dbReference>
<dbReference type="GO" id="GO:0005681">
    <property type="term" value="C:spliceosomal complex"/>
    <property type="evidence" value="ECO:0007669"/>
    <property type="project" value="InterPro"/>
</dbReference>
<name>A0A1Y2DFP9_9PEZI</name>
<dbReference type="GeneID" id="63777393"/>
<evidence type="ECO:0000256" key="1">
    <source>
        <dbReference type="ARBA" id="ARBA00022723"/>
    </source>
</evidence>
<evidence type="ECO:0000259" key="7">
    <source>
        <dbReference type="SMART" id="SM00451"/>
    </source>
</evidence>
<evidence type="ECO:0000256" key="2">
    <source>
        <dbReference type="ARBA" id="ARBA00022771"/>
    </source>
</evidence>
<accession>A0A1Y2DFP9</accession>
<dbReference type="InParanoid" id="A0A1Y2DFP9"/>
<dbReference type="STRING" id="1141098.A0A1Y2DFP9"/>
<keyword evidence="4" id="KW-0539">Nucleus</keyword>
<keyword evidence="3" id="KW-0862">Zinc</keyword>
<gene>
    <name evidence="8" type="ORF">BCR38DRAFT_447855</name>
</gene>
<feature type="coiled-coil region" evidence="5">
    <location>
        <begin position="211"/>
        <end position="249"/>
    </location>
</feature>
<feature type="compositionally biased region" description="Polar residues" evidence="6">
    <location>
        <begin position="25"/>
        <end position="36"/>
    </location>
</feature>
<comment type="caution">
    <text evidence="8">The sequence shown here is derived from an EMBL/GenBank/DDBJ whole genome shotgun (WGS) entry which is preliminary data.</text>
</comment>
<dbReference type="InterPro" id="IPR036236">
    <property type="entry name" value="Znf_C2H2_sf"/>
</dbReference>
<dbReference type="EMBL" id="MCFJ01000017">
    <property type="protein sequence ID" value="ORY58049.1"/>
    <property type="molecule type" value="Genomic_DNA"/>
</dbReference>
<dbReference type="PANTHER" id="PTHR45986:SF1">
    <property type="entry name" value="ZINC FINGER MATRIN-TYPE PROTEIN 2"/>
    <property type="match status" value="1"/>
</dbReference>
<feature type="compositionally biased region" description="Basic residues" evidence="6">
    <location>
        <begin position="10"/>
        <end position="19"/>
    </location>
</feature>
<evidence type="ECO:0000313" key="9">
    <source>
        <dbReference type="Proteomes" id="UP000193689"/>
    </source>
</evidence>
<keyword evidence="1" id="KW-0479">Metal-binding</keyword>
<dbReference type="PANTHER" id="PTHR45986">
    <property type="entry name" value="ZINC FINGER MATRIN-TYPE PROTEIN 2"/>
    <property type="match status" value="1"/>
</dbReference>
<feature type="region of interest" description="Disordered" evidence="6">
    <location>
        <begin position="8"/>
        <end position="36"/>
    </location>
</feature>
<dbReference type="GO" id="GO:0003676">
    <property type="term" value="F:nucleic acid binding"/>
    <property type="evidence" value="ECO:0007669"/>
    <property type="project" value="InterPro"/>
</dbReference>
<dbReference type="SUPFAM" id="SSF57667">
    <property type="entry name" value="beta-beta-alpha zinc fingers"/>
    <property type="match status" value="1"/>
</dbReference>
<dbReference type="InterPro" id="IPR022755">
    <property type="entry name" value="Znf_C2H2_jaz"/>
</dbReference>
<dbReference type="Proteomes" id="UP000193689">
    <property type="component" value="Unassembled WGS sequence"/>
</dbReference>
<proteinExistence type="predicted"/>
<dbReference type="SMART" id="SM00451">
    <property type="entry name" value="ZnF_U1"/>
    <property type="match status" value="1"/>
</dbReference>
<dbReference type="GO" id="GO:0046540">
    <property type="term" value="C:U4/U6 x U5 tri-snRNP complex"/>
    <property type="evidence" value="ECO:0007669"/>
    <property type="project" value="TreeGrafter"/>
</dbReference>
<evidence type="ECO:0000256" key="6">
    <source>
        <dbReference type="SAM" id="MobiDB-lite"/>
    </source>
</evidence>
<reference evidence="8 9" key="1">
    <citation type="submission" date="2016-07" db="EMBL/GenBank/DDBJ databases">
        <title>Pervasive Adenine N6-methylation of Active Genes in Fungi.</title>
        <authorList>
            <consortium name="DOE Joint Genome Institute"/>
            <person name="Mondo S.J."/>
            <person name="Dannebaum R.O."/>
            <person name="Kuo R.C."/>
            <person name="Labutti K."/>
            <person name="Haridas S."/>
            <person name="Kuo A."/>
            <person name="Salamov A."/>
            <person name="Ahrendt S.R."/>
            <person name="Lipzen A."/>
            <person name="Sullivan W."/>
            <person name="Andreopoulos W.B."/>
            <person name="Clum A."/>
            <person name="Lindquist E."/>
            <person name="Daum C."/>
            <person name="Ramamoorthy G.K."/>
            <person name="Gryganskyi A."/>
            <person name="Culley D."/>
            <person name="Magnuson J.K."/>
            <person name="James T.Y."/>
            <person name="O'Malley M.A."/>
            <person name="Stajich J.E."/>
            <person name="Spatafora J.W."/>
            <person name="Visel A."/>
            <person name="Grigoriev I.V."/>
        </authorList>
    </citation>
    <scope>NUCLEOTIDE SEQUENCE [LARGE SCALE GENOMIC DNA]</scope>
    <source>
        <strain evidence="8 9">CBS 129021</strain>
    </source>
</reference>
<evidence type="ECO:0000313" key="8">
    <source>
        <dbReference type="EMBL" id="ORY58049.1"/>
    </source>
</evidence>
<keyword evidence="9" id="KW-1185">Reference proteome</keyword>